<feature type="active site" evidence="1">
    <location>
        <position position="350"/>
    </location>
</feature>
<comment type="function">
    <text evidence="1">The lipid II isoglutaminyl synthase complex catalyzes the formation of alpha-D-isoglutamine in the cell wall lipid II stem peptide. The MurT subunit catalyzes the ATP-dependent amidation of D-glutamate residue of lipid II, converting it to an isoglutamine residue.</text>
</comment>
<dbReference type="Proteomes" id="UP000250245">
    <property type="component" value="Unassembled WGS sequence"/>
</dbReference>
<dbReference type="PANTHER" id="PTHR23135">
    <property type="entry name" value="MUR LIGASE FAMILY MEMBER"/>
    <property type="match status" value="1"/>
</dbReference>
<protein>
    <recommendedName>
        <fullName evidence="1">Lipid II isoglutaminyl synthase (glutamine-hydrolyzing) subunit MurT</fullName>
        <ecNumber evidence="1">6.3.5.13</ecNumber>
    </recommendedName>
</protein>
<comment type="catalytic activity">
    <reaction evidence="1">
        <text>beta-D-GlcNAc-(1-&gt;4)-Mur2Ac(oyl-L-Ala-gamma-D-O-P-Glu-L-Lys-D-Ala-D-Ala)-di-trans,octa-cis-undecaprenyl diphosphate + NH4(+) = beta-D-GlcNAc-(1-&gt;4)-Mur2Ac(oyl-L-Ala-D-isoglutaminyl-L-Lys-D-Ala-D-Ala)-di-trans,octa-cis-undecaprenyl diphosphate + phosphate + H(+)</text>
        <dbReference type="Rhea" id="RHEA:57932"/>
        <dbReference type="ChEBI" id="CHEBI:15378"/>
        <dbReference type="ChEBI" id="CHEBI:28938"/>
        <dbReference type="ChEBI" id="CHEBI:43474"/>
        <dbReference type="ChEBI" id="CHEBI:62233"/>
        <dbReference type="ChEBI" id="CHEBI:143132"/>
    </reaction>
</comment>
<comment type="catalytic activity">
    <reaction evidence="1">
        <text>beta-D-GlcNAc-(1-&gt;4)-Mur2Ac(oyl-L-Ala-gamma-D-Glu-L-Lys-D-Ala-D-Ala)-di-trans,octa-cis-undecaprenyl diphosphate + ATP = beta-D-GlcNAc-(1-&gt;4)-Mur2Ac(oyl-L-Ala-gamma-D-O-P-Glu-L-Lys-D-Ala-D-Ala)-di-trans,octa-cis-undecaprenyl diphosphate + ADP</text>
        <dbReference type="Rhea" id="RHEA:59488"/>
        <dbReference type="ChEBI" id="CHEBI:30616"/>
        <dbReference type="ChEBI" id="CHEBI:60033"/>
        <dbReference type="ChEBI" id="CHEBI:143132"/>
        <dbReference type="ChEBI" id="CHEBI:456216"/>
    </reaction>
</comment>
<evidence type="ECO:0000259" key="3">
    <source>
        <dbReference type="Pfam" id="PF08245"/>
    </source>
</evidence>
<feature type="region of interest" description="Disordered" evidence="2">
    <location>
        <begin position="177"/>
        <end position="196"/>
    </location>
</feature>
<proteinExistence type="inferred from homology"/>
<feature type="domain" description="Lipid II isoglutaminyl synthase (glutamine-hydrolyzing) subunit MurT C-terminal" evidence="4">
    <location>
        <begin position="317"/>
        <end position="414"/>
    </location>
</feature>
<evidence type="ECO:0000313" key="5">
    <source>
        <dbReference type="EMBL" id="SQB63418.1"/>
    </source>
</evidence>
<dbReference type="InterPro" id="IPR043703">
    <property type="entry name" value="Lipid_II_synth_MurT"/>
</dbReference>
<dbReference type="Pfam" id="PF08353">
    <property type="entry name" value="MurT_C"/>
    <property type="match status" value="1"/>
</dbReference>
<dbReference type="InterPro" id="IPR013564">
    <property type="entry name" value="MurT_C"/>
</dbReference>
<dbReference type="GO" id="GO:0071555">
    <property type="term" value="P:cell wall organization"/>
    <property type="evidence" value="ECO:0007669"/>
    <property type="project" value="UniProtKB-KW"/>
</dbReference>
<comment type="caution">
    <text evidence="1">Lacks conserved residue(s) required for the propagation of feature annotation.</text>
</comment>
<keyword evidence="1" id="KW-0961">Cell wall biogenesis/degradation</keyword>
<dbReference type="PANTHER" id="PTHR23135:SF7">
    <property type="entry name" value="LIPID II ISOGLUTAMINYL SYNTHASE (GLUTAMINE-HYDROLYZING) SUBUNIT MURT"/>
    <property type="match status" value="1"/>
</dbReference>
<dbReference type="GO" id="GO:0016881">
    <property type="term" value="F:acid-amino acid ligase activity"/>
    <property type="evidence" value="ECO:0007669"/>
    <property type="project" value="InterPro"/>
</dbReference>
<dbReference type="EC" id="6.3.5.13" evidence="1"/>
<comment type="pathway">
    <text evidence="1">Cell wall biogenesis; peptidoglycan biosynthesis.</text>
</comment>
<feature type="domain" description="Mur ligase central" evidence="3">
    <location>
        <begin position="27"/>
        <end position="143"/>
    </location>
</feature>
<dbReference type="EMBL" id="UASJ01000001">
    <property type="protein sequence ID" value="SQB63418.1"/>
    <property type="molecule type" value="Genomic_DNA"/>
</dbReference>
<dbReference type="AlphaFoldDB" id="A0A2X2YAY8"/>
<comment type="similarity">
    <text evidence="1">Belongs to the MurCDEF family. MurT subfamily.</text>
</comment>
<organism evidence="5 6">
    <name type="scientific">Mobiluncus curtisii</name>
    <dbReference type="NCBI Taxonomy" id="2051"/>
    <lineage>
        <taxon>Bacteria</taxon>
        <taxon>Bacillati</taxon>
        <taxon>Actinomycetota</taxon>
        <taxon>Actinomycetes</taxon>
        <taxon>Actinomycetales</taxon>
        <taxon>Actinomycetaceae</taxon>
        <taxon>Mobiluncus</taxon>
    </lineage>
</organism>
<dbReference type="GO" id="GO:0008360">
    <property type="term" value="P:regulation of cell shape"/>
    <property type="evidence" value="ECO:0007669"/>
    <property type="project" value="UniProtKB-KW"/>
</dbReference>
<evidence type="ECO:0000313" key="6">
    <source>
        <dbReference type="Proteomes" id="UP000250245"/>
    </source>
</evidence>
<comment type="catalytic activity">
    <reaction evidence="1">
        <text>beta-D-GlcNAc-(1-&gt;4)-Mur2Ac(oyl-L-Ala-gamma-D-Glu-L-Lys-D-Ala-D-Ala)-di-trans,octa-cis-undecaprenyl diphosphate + L-glutamine + ATP + H2O = beta-D-GlcNAc-(1-&gt;4)-Mur2Ac(oyl-L-Ala-D-isoglutaminyl-L-Lys-D-Ala-D-Ala)-di-trans,octa-cis-undecaprenyl diphosphate + L-glutamate + ADP + phosphate + H(+)</text>
        <dbReference type="Rhea" id="RHEA:57928"/>
        <dbReference type="ChEBI" id="CHEBI:15377"/>
        <dbReference type="ChEBI" id="CHEBI:15378"/>
        <dbReference type="ChEBI" id="CHEBI:29985"/>
        <dbReference type="ChEBI" id="CHEBI:30616"/>
        <dbReference type="ChEBI" id="CHEBI:43474"/>
        <dbReference type="ChEBI" id="CHEBI:58359"/>
        <dbReference type="ChEBI" id="CHEBI:60033"/>
        <dbReference type="ChEBI" id="CHEBI:62233"/>
        <dbReference type="ChEBI" id="CHEBI:456216"/>
        <dbReference type="EC" id="6.3.5.13"/>
    </reaction>
</comment>
<keyword evidence="1" id="KW-0573">Peptidoglycan synthesis</keyword>
<keyword evidence="1" id="KW-0067">ATP-binding</keyword>
<dbReference type="Gene3D" id="3.40.1190.10">
    <property type="entry name" value="Mur-like, catalytic domain"/>
    <property type="match status" value="1"/>
</dbReference>
<keyword evidence="1" id="KW-0547">Nucleotide-binding</keyword>
<dbReference type="GO" id="GO:0009252">
    <property type="term" value="P:peptidoglycan biosynthetic process"/>
    <property type="evidence" value="ECO:0007669"/>
    <property type="project" value="UniProtKB-UniRule"/>
</dbReference>
<sequence length="429" mass="46207">MIGGRVALRLQPKILEHLAADRLVALVTGTNGKTTTTRMLSEAVRAGGVAVASNRGGDNMTPGVVAALMSNPRAGVAILEIDEMHLELIAKATRPRVIVLLNLSRDQLDRVGEIAVIEKRIRRAVDENPQAYVVANVDDPLMTSAAWDSAHPVWVAAGKGWNGDSLTAPRTGGAIIYSPDESDATTGKPPELASGLDRDVSWRSVPVEELLAHEVPWDKPPTQSEFARPHPKWIWKAESYQPGVPVQLIDTGSGQETTATIQLPGRANRGNALQAFVAARLLGVEVSAAATGIAQVKDVAGRYASFSVDGRHVRMLLAKNPAGWMESLTMLNPQAEIIVGVNGQIPDGTDLSWLWDVNFESLSGKTVVATGERGADLQVRLNYANIETRWASTVLDAIEMVAPGEVDLLLNYTSFRDARAEFVARGWLQ</sequence>
<dbReference type="GO" id="GO:0005524">
    <property type="term" value="F:ATP binding"/>
    <property type="evidence" value="ECO:0007669"/>
    <property type="project" value="UniProtKB-UniRule"/>
</dbReference>
<dbReference type="Pfam" id="PF08245">
    <property type="entry name" value="Mur_ligase_M"/>
    <property type="match status" value="1"/>
</dbReference>
<name>A0A2X2YAY8_9ACTO</name>
<dbReference type="SUPFAM" id="SSF53623">
    <property type="entry name" value="MurD-like peptide ligases, catalytic domain"/>
    <property type="match status" value="1"/>
</dbReference>
<evidence type="ECO:0000259" key="4">
    <source>
        <dbReference type="Pfam" id="PF08353"/>
    </source>
</evidence>
<keyword evidence="1" id="KW-0133">Cell shape</keyword>
<dbReference type="InterPro" id="IPR036565">
    <property type="entry name" value="Mur-like_cat_sf"/>
</dbReference>
<evidence type="ECO:0000256" key="2">
    <source>
        <dbReference type="SAM" id="MobiDB-lite"/>
    </source>
</evidence>
<dbReference type="UniPathway" id="UPA00219"/>
<dbReference type="InterPro" id="IPR013221">
    <property type="entry name" value="Mur_ligase_cen"/>
</dbReference>
<dbReference type="GO" id="GO:0140282">
    <property type="term" value="F:carbon-nitrogen ligase activity on lipid II"/>
    <property type="evidence" value="ECO:0007669"/>
    <property type="project" value="UniProtKB-UniRule"/>
</dbReference>
<evidence type="ECO:0000256" key="1">
    <source>
        <dbReference type="HAMAP-Rule" id="MF_02214"/>
    </source>
</evidence>
<dbReference type="GO" id="GO:0046872">
    <property type="term" value="F:metal ion binding"/>
    <property type="evidence" value="ECO:0007669"/>
    <property type="project" value="UniProtKB-KW"/>
</dbReference>
<dbReference type="OMA" id="WLWDVDY"/>
<accession>A0A2X2YAY8</accession>
<keyword evidence="1" id="KW-0479">Metal-binding</keyword>
<reference evidence="5 6" key="1">
    <citation type="submission" date="2018-06" db="EMBL/GenBank/DDBJ databases">
        <authorList>
            <consortium name="Pathogen Informatics"/>
            <person name="Doyle S."/>
        </authorList>
    </citation>
    <scope>NUCLEOTIDE SEQUENCE [LARGE SCALE GENOMIC DNA]</scope>
    <source>
        <strain evidence="5 6">NCTC11820</strain>
    </source>
</reference>
<gene>
    <name evidence="1" type="primary">murT</name>
    <name evidence="5" type="ORF">NCTC11820_00189</name>
</gene>
<keyword evidence="1" id="KW-0436">Ligase</keyword>
<comment type="subunit">
    <text evidence="1">Forms a heterodimer with GatD.</text>
</comment>
<dbReference type="HAMAP" id="MF_02214">
    <property type="entry name" value="Lipid_II_synth_MurT"/>
    <property type="match status" value="1"/>
</dbReference>